<evidence type="ECO:0000256" key="1">
    <source>
        <dbReference type="SAM" id="SignalP"/>
    </source>
</evidence>
<keyword evidence="3" id="KW-1185">Reference proteome</keyword>
<evidence type="ECO:0000313" key="2">
    <source>
        <dbReference type="EMBL" id="GGA67153.1"/>
    </source>
</evidence>
<comment type="caution">
    <text evidence="2">The sequence shown here is derived from an EMBL/GenBank/DDBJ whole genome shotgun (WGS) entry which is preliminary data.</text>
</comment>
<dbReference type="AlphaFoldDB" id="A0A916W5D9"/>
<evidence type="ECO:0000313" key="3">
    <source>
        <dbReference type="Proteomes" id="UP000648801"/>
    </source>
</evidence>
<feature type="chain" id="PRO_5037666636" evidence="1">
    <location>
        <begin position="21"/>
        <end position="186"/>
    </location>
</feature>
<reference evidence="2" key="2">
    <citation type="submission" date="2020-09" db="EMBL/GenBank/DDBJ databases">
        <authorList>
            <person name="Sun Q."/>
            <person name="Zhou Y."/>
        </authorList>
    </citation>
    <scope>NUCLEOTIDE SEQUENCE</scope>
    <source>
        <strain evidence="2">CGMCC 1.15447</strain>
    </source>
</reference>
<sequence length="186" mass="20321">MNRYHALVLAVALALPCAKAQQPRGITDAINNLADQPATRIEFSYDGSQLRSAEDSYLYGGNPHHAVALYGITVDTSHFSRPVFYTPEVMSQIINIYHAAGWQHLVNANLTPAQGTSPAAPVTDMWLHFNGAEIDDVTVLVRGEREMNLIQISCMLRPLDLLHLGGHFGIPRVDPNAVMVPAPNGK</sequence>
<dbReference type="Proteomes" id="UP000648801">
    <property type="component" value="Unassembled WGS sequence"/>
</dbReference>
<dbReference type="EMBL" id="BMJB01000001">
    <property type="protein sequence ID" value="GGA67153.1"/>
    <property type="molecule type" value="Genomic_DNA"/>
</dbReference>
<reference evidence="2" key="1">
    <citation type="journal article" date="2014" name="Int. J. Syst. Evol. Microbiol.">
        <title>Complete genome sequence of Corynebacterium casei LMG S-19264T (=DSM 44701T), isolated from a smear-ripened cheese.</title>
        <authorList>
            <consortium name="US DOE Joint Genome Institute (JGI-PGF)"/>
            <person name="Walter F."/>
            <person name="Albersmeier A."/>
            <person name="Kalinowski J."/>
            <person name="Ruckert C."/>
        </authorList>
    </citation>
    <scope>NUCLEOTIDE SEQUENCE</scope>
    <source>
        <strain evidence="2">CGMCC 1.15447</strain>
    </source>
</reference>
<accession>A0A916W5D9</accession>
<protein>
    <submittedName>
        <fullName evidence="2">Uncharacterized protein</fullName>
    </submittedName>
</protein>
<feature type="signal peptide" evidence="1">
    <location>
        <begin position="1"/>
        <end position="20"/>
    </location>
</feature>
<gene>
    <name evidence="2" type="ORF">GCM10011507_18360</name>
</gene>
<proteinExistence type="predicted"/>
<name>A0A916W5D9_9BACT</name>
<dbReference type="RefSeq" id="WP_188759015.1">
    <property type="nucleotide sequence ID" value="NZ_BMJB01000001.1"/>
</dbReference>
<organism evidence="2 3">
    <name type="scientific">Edaphobacter acidisoli</name>
    <dbReference type="NCBI Taxonomy" id="2040573"/>
    <lineage>
        <taxon>Bacteria</taxon>
        <taxon>Pseudomonadati</taxon>
        <taxon>Acidobacteriota</taxon>
        <taxon>Terriglobia</taxon>
        <taxon>Terriglobales</taxon>
        <taxon>Acidobacteriaceae</taxon>
        <taxon>Edaphobacter</taxon>
    </lineage>
</organism>
<keyword evidence="1" id="KW-0732">Signal</keyword>